<dbReference type="PANTHER" id="PTHR34071:SF2">
    <property type="entry name" value="FLAVIN-NUCLEOTIDE-BINDING PROTEIN"/>
    <property type="match status" value="1"/>
</dbReference>
<dbReference type="InterPro" id="IPR012349">
    <property type="entry name" value="Split_barrel_FMN-bd"/>
</dbReference>
<dbReference type="EMBL" id="CP155571">
    <property type="protein sequence ID" value="XFO71802.1"/>
    <property type="molecule type" value="Genomic_DNA"/>
</dbReference>
<reference evidence="1" key="1">
    <citation type="submission" date="2024-05" db="EMBL/GenBank/DDBJ databases">
        <title>Isolation and characterization of Sporomusa carbonis sp. nov., a carboxydotrophic hydrogenogen in the genus of Sporomusa isolated from a charcoal burning pile.</title>
        <authorList>
            <person name="Boeer T."/>
            <person name="Rosenbaum F."/>
            <person name="Eysell L."/>
            <person name="Mueller V."/>
            <person name="Daniel R."/>
            <person name="Poehlein A."/>
        </authorList>
    </citation>
    <scope>NUCLEOTIDE SEQUENCE [LARGE SCALE GENOMIC DNA]</scope>
    <source>
        <strain evidence="1">DSM 3132</strain>
    </source>
</reference>
<dbReference type="Pfam" id="PF12900">
    <property type="entry name" value="Pyridox_ox_2"/>
    <property type="match status" value="1"/>
</dbReference>
<protein>
    <recommendedName>
        <fullName evidence="3">Pyridoxamine 5'-phosphate oxidase</fullName>
    </recommendedName>
</protein>
<evidence type="ECO:0000313" key="2">
    <source>
        <dbReference type="Proteomes" id="UP000216052"/>
    </source>
</evidence>
<dbReference type="PANTHER" id="PTHR34071">
    <property type="entry name" value="5-NITROIMIDAZOLE ANTIBIOTICS RESISTANCE PROTEIN, NIMA-FAMILY-RELATED PROTEIN-RELATED"/>
    <property type="match status" value="1"/>
</dbReference>
<dbReference type="Proteomes" id="UP000216052">
    <property type="component" value="Chromosome"/>
</dbReference>
<sequence>MFKNMRRTDRQSTKEFAVKLLETGEYGILSTADPEGLPYGVPVSYVYKDDCLYFHSATEGHKLDNITTNHKVSFCVVGAKKLLPEKFTTSYESVIAFGQTKEITGQEKKEALLALVAKYSPEFMEKGKAYIEKSGDNTTVIKVAIEQITGKVRPQ</sequence>
<dbReference type="InterPro" id="IPR024747">
    <property type="entry name" value="Pyridox_Oxase-rel"/>
</dbReference>
<keyword evidence="2" id="KW-1185">Reference proteome</keyword>
<dbReference type="RefSeq" id="WP_093794474.1">
    <property type="nucleotide sequence ID" value="NZ_CP155571.1"/>
</dbReference>
<dbReference type="SUPFAM" id="SSF50475">
    <property type="entry name" value="FMN-binding split barrel"/>
    <property type="match status" value="1"/>
</dbReference>
<accession>A0ABZ3J1H3</accession>
<name>A0ABZ3J1H3_SPOA4</name>
<dbReference type="Gene3D" id="2.30.110.10">
    <property type="entry name" value="Electron Transport, Fmn-binding Protein, Chain A"/>
    <property type="match status" value="1"/>
</dbReference>
<evidence type="ECO:0000313" key="1">
    <source>
        <dbReference type="EMBL" id="XFO71802.1"/>
    </source>
</evidence>
<gene>
    <name evidence="1" type="ORF">SPACI_018390</name>
</gene>
<proteinExistence type="predicted"/>
<evidence type="ECO:0008006" key="3">
    <source>
        <dbReference type="Google" id="ProtNLM"/>
    </source>
</evidence>
<organism evidence="1 2">
    <name type="scientific">Sporomusa acidovorans (strain ATCC 49682 / DSM 3132 / Mol)</name>
    <dbReference type="NCBI Taxonomy" id="1123286"/>
    <lineage>
        <taxon>Bacteria</taxon>
        <taxon>Bacillati</taxon>
        <taxon>Bacillota</taxon>
        <taxon>Negativicutes</taxon>
        <taxon>Selenomonadales</taxon>
        <taxon>Sporomusaceae</taxon>
        <taxon>Sporomusa</taxon>
    </lineage>
</organism>